<evidence type="ECO:0000256" key="4">
    <source>
        <dbReference type="RuleBase" id="RU363097"/>
    </source>
</evidence>
<dbReference type="InterPro" id="IPR013120">
    <property type="entry name" value="FAR_NAD-bd"/>
</dbReference>
<dbReference type="PANTHER" id="PTHR11011:SF60">
    <property type="entry name" value="FATTY ACYL-COA REDUCTASE-RELATED"/>
    <property type="match status" value="1"/>
</dbReference>
<keyword evidence="4" id="KW-1133">Transmembrane helix</keyword>
<keyword evidence="4" id="KW-0560">Oxidoreductase</keyword>
<keyword evidence="3 4" id="KW-0443">Lipid metabolism</keyword>
<comment type="similarity">
    <text evidence="1 4">Belongs to the fatty acyl-CoA reductase family.</text>
</comment>
<comment type="function">
    <text evidence="4">Catalyzes the reduction of fatty acyl-CoA to fatty alcohols.</text>
</comment>
<dbReference type="CDD" id="cd05236">
    <property type="entry name" value="FAR-N_SDR_e"/>
    <property type="match status" value="1"/>
</dbReference>
<gene>
    <name evidence="7" type="ORF">O3G_MSEX010815</name>
</gene>
<dbReference type="EMBL" id="JH668580">
    <property type="protein sequence ID" value="KAG6458352.1"/>
    <property type="molecule type" value="Genomic_DNA"/>
</dbReference>
<dbReference type="GO" id="GO:0005777">
    <property type="term" value="C:peroxisome"/>
    <property type="evidence" value="ECO:0007669"/>
    <property type="project" value="TreeGrafter"/>
</dbReference>
<keyword evidence="4" id="KW-0812">Transmembrane</keyword>
<dbReference type="AlphaFoldDB" id="A0A921ZHX0"/>
<dbReference type="GO" id="GO:0080019">
    <property type="term" value="F:alcohol-forming very long-chain fatty acyl-CoA reductase activity"/>
    <property type="evidence" value="ECO:0007669"/>
    <property type="project" value="InterPro"/>
</dbReference>
<sequence>MDPAEKFYEQAMLSLQQPMLEAAARGDSEVQRFYSGSTVLVTGGTGYLGKILIEKLIRSSKIHKIYILLRPKKGENVSERLKVLLKDAVFDQLRKKQPDFGQCITPVAGDIVEEQLGLNNRDFSTMIQKVDIIFHLAATTKFNEFLRTATLINVRGTREVLEMAKHCKRLKSFIYVSTAFCHATRSRIDSEILEQFYKSPISPEVLIRIVESMDDERLIDITEKLIDDWPNTYTFTKAVAEELVRTSAEDLPICIVRPPIVIGAHSEPSPGWIDKSCIYGPVGIVLEIMLGASHVILVAPVTVNIAPADFVTNALIVSALETKINYDNGDKDIKIYTLCSQDLFKPAQANKLLRSESGKVLQTPKCIWYSCAYEVSNKHIFWLLTWLLHYIPAYIVDAVYFLLGLKRPTGIPSFVKLYKKIYNSSLILSYFSLNEWRWRDDNTVEMFRKMSATDKALFNFDLRSLNITNLTFISTLGVRKHIIKDGLKNTATGVRKQFWFKIASFIILPIYSYLIICIILWVYKITFLFFLYTYEVIIGKVY</sequence>
<feature type="domain" description="Fatty acyl-CoA reductase C-terminal" evidence="5">
    <location>
        <begin position="388"/>
        <end position="485"/>
    </location>
</feature>
<feature type="domain" description="Thioester reductase (TE)" evidence="6">
    <location>
        <begin position="41"/>
        <end position="314"/>
    </location>
</feature>
<evidence type="ECO:0000313" key="7">
    <source>
        <dbReference type="EMBL" id="KAG6458352.1"/>
    </source>
</evidence>
<keyword evidence="4" id="KW-0521">NADP</keyword>
<dbReference type="PANTHER" id="PTHR11011">
    <property type="entry name" value="MALE STERILITY PROTEIN 2-RELATED"/>
    <property type="match status" value="1"/>
</dbReference>
<name>A0A921ZHX0_MANSE</name>
<reference evidence="7" key="2">
    <citation type="submission" date="2020-12" db="EMBL/GenBank/DDBJ databases">
        <authorList>
            <person name="Kanost M."/>
        </authorList>
    </citation>
    <scope>NUCLEOTIDE SEQUENCE</scope>
</reference>
<keyword evidence="8" id="KW-1185">Reference proteome</keyword>
<dbReference type="Pfam" id="PF07993">
    <property type="entry name" value="NAD_binding_4"/>
    <property type="match status" value="1"/>
</dbReference>
<evidence type="ECO:0000313" key="8">
    <source>
        <dbReference type="Proteomes" id="UP000791440"/>
    </source>
</evidence>
<evidence type="ECO:0000256" key="1">
    <source>
        <dbReference type="ARBA" id="ARBA00005928"/>
    </source>
</evidence>
<evidence type="ECO:0000256" key="2">
    <source>
        <dbReference type="ARBA" id="ARBA00022516"/>
    </source>
</evidence>
<dbReference type="Pfam" id="PF03015">
    <property type="entry name" value="Sterile"/>
    <property type="match status" value="1"/>
</dbReference>
<evidence type="ECO:0000259" key="5">
    <source>
        <dbReference type="Pfam" id="PF03015"/>
    </source>
</evidence>
<comment type="caution">
    <text evidence="7">The sequence shown here is derived from an EMBL/GenBank/DDBJ whole genome shotgun (WGS) entry which is preliminary data.</text>
</comment>
<dbReference type="Proteomes" id="UP000791440">
    <property type="component" value="Unassembled WGS sequence"/>
</dbReference>
<keyword evidence="2 4" id="KW-0444">Lipid biosynthesis</keyword>
<comment type="catalytic activity">
    <reaction evidence="4">
        <text>a long-chain fatty acyl-CoA + 2 NADPH + 2 H(+) = a long-chain primary fatty alcohol + 2 NADP(+) + CoA</text>
        <dbReference type="Rhea" id="RHEA:52716"/>
        <dbReference type="ChEBI" id="CHEBI:15378"/>
        <dbReference type="ChEBI" id="CHEBI:57287"/>
        <dbReference type="ChEBI" id="CHEBI:57783"/>
        <dbReference type="ChEBI" id="CHEBI:58349"/>
        <dbReference type="ChEBI" id="CHEBI:77396"/>
        <dbReference type="ChEBI" id="CHEBI:83139"/>
        <dbReference type="EC" id="1.2.1.84"/>
    </reaction>
</comment>
<proteinExistence type="inferred from homology"/>
<evidence type="ECO:0000259" key="6">
    <source>
        <dbReference type="Pfam" id="PF07993"/>
    </source>
</evidence>
<dbReference type="InterPro" id="IPR026055">
    <property type="entry name" value="FAR"/>
</dbReference>
<accession>A0A921ZHX0</accession>
<dbReference type="EMBL" id="JH668580">
    <property type="protein sequence ID" value="KAG6458351.1"/>
    <property type="molecule type" value="Genomic_DNA"/>
</dbReference>
<reference evidence="7" key="1">
    <citation type="journal article" date="2016" name="Insect Biochem. Mol. Biol.">
        <title>Multifaceted biological insights from a draft genome sequence of the tobacco hornworm moth, Manduca sexta.</title>
        <authorList>
            <person name="Kanost M.R."/>
            <person name="Arrese E.L."/>
            <person name="Cao X."/>
            <person name="Chen Y.R."/>
            <person name="Chellapilla S."/>
            <person name="Goldsmith M.R."/>
            <person name="Grosse-Wilde E."/>
            <person name="Heckel D.G."/>
            <person name="Herndon N."/>
            <person name="Jiang H."/>
            <person name="Papanicolaou A."/>
            <person name="Qu J."/>
            <person name="Soulages J.L."/>
            <person name="Vogel H."/>
            <person name="Walters J."/>
            <person name="Waterhouse R.M."/>
            <person name="Ahn S.J."/>
            <person name="Almeida F.C."/>
            <person name="An C."/>
            <person name="Aqrawi P."/>
            <person name="Bretschneider A."/>
            <person name="Bryant W.B."/>
            <person name="Bucks S."/>
            <person name="Chao H."/>
            <person name="Chevignon G."/>
            <person name="Christen J.M."/>
            <person name="Clarke D.F."/>
            <person name="Dittmer N.T."/>
            <person name="Ferguson L.C.F."/>
            <person name="Garavelou S."/>
            <person name="Gordon K.H.J."/>
            <person name="Gunaratna R.T."/>
            <person name="Han Y."/>
            <person name="Hauser F."/>
            <person name="He Y."/>
            <person name="Heidel-Fischer H."/>
            <person name="Hirsh A."/>
            <person name="Hu Y."/>
            <person name="Jiang H."/>
            <person name="Kalra D."/>
            <person name="Klinner C."/>
            <person name="Konig C."/>
            <person name="Kovar C."/>
            <person name="Kroll A.R."/>
            <person name="Kuwar S.S."/>
            <person name="Lee S.L."/>
            <person name="Lehman R."/>
            <person name="Li K."/>
            <person name="Li Z."/>
            <person name="Liang H."/>
            <person name="Lovelace S."/>
            <person name="Lu Z."/>
            <person name="Mansfield J.H."/>
            <person name="McCulloch K.J."/>
            <person name="Mathew T."/>
            <person name="Morton B."/>
            <person name="Muzny D.M."/>
            <person name="Neunemann D."/>
            <person name="Ongeri F."/>
            <person name="Pauchet Y."/>
            <person name="Pu L.L."/>
            <person name="Pyrousis I."/>
            <person name="Rao X.J."/>
            <person name="Redding A."/>
            <person name="Roesel C."/>
            <person name="Sanchez-Gracia A."/>
            <person name="Schaack S."/>
            <person name="Shukla A."/>
            <person name="Tetreau G."/>
            <person name="Wang Y."/>
            <person name="Xiong G.H."/>
            <person name="Traut W."/>
            <person name="Walsh T.K."/>
            <person name="Worley K.C."/>
            <person name="Wu D."/>
            <person name="Wu W."/>
            <person name="Wu Y.Q."/>
            <person name="Zhang X."/>
            <person name="Zou Z."/>
            <person name="Zucker H."/>
            <person name="Briscoe A.D."/>
            <person name="Burmester T."/>
            <person name="Clem R.J."/>
            <person name="Feyereisen R."/>
            <person name="Grimmelikhuijzen C.J.P."/>
            <person name="Hamodrakas S.J."/>
            <person name="Hansson B.S."/>
            <person name="Huguet E."/>
            <person name="Jermiin L.S."/>
            <person name="Lan Q."/>
            <person name="Lehman H.K."/>
            <person name="Lorenzen M."/>
            <person name="Merzendorfer H."/>
            <person name="Michalopoulos I."/>
            <person name="Morton D.B."/>
            <person name="Muthukrishnan S."/>
            <person name="Oakeshott J.G."/>
            <person name="Palmer W."/>
            <person name="Park Y."/>
            <person name="Passarelli A.L."/>
            <person name="Rozas J."/>
            <person name="Schwartz L.M."/>
            <person name="Smith W."/>
            <person name="Southgate A."/>
            <person name="Vilcinskas A."/>
            <person name="Vogt R."/>
            <person name="Wang P."/>
            <person name="Werren J."/>
            <person name="Yu X.Q."/>
            <person name="Zhou J.J."/>
            <person name="Brown S.J."/>
            <person name="Scherer S.E."/>
            <person name="Richards S."/>
            <person name="Blissard G.W."/>
        </authorList>
    </citation>
    <scope>NUCLEOTIDE SEQUENCE</scope>
</reference>
<keyword evidence="4" id="KW-0472">Membrane</keyword>
<dbReference type="CDD" id="cd09071">
    <property type="entry name" value="FAR_C"/>
    <property type="match status" value="1"/>
</dbReference>
<dbReference type="GO" id="GO:0035336">
    <property type="term" value="P:long-chain fatty-acyl-CoA metabolic process"/>
    <property type="evidence" value="ECO:0007669"/>
    <property type="project" value="TreeGrafter"/>
</dbReference>
<dbReference type="EC" id="1.2.1.84" evidence="4"/>
<organism evidence="7 8">
    <name type="scientific">Manduca sexta</name>
    <name type="common">Tobacco hawkmoth</name>
    <name type="synonym">Tobacco hornworm</name>
    <dbReference type="NCBI Taxonomy" id="7130"/>
    <lineage>
        <taxon>Eukaryota</taxon>
        <taxon>Metazoa</taxon>
        <taxon>Ecdysozoa</taxon>
        <taxon>Arthropoda</taxon>
        <taxon>Hexapoda</taxon>
        <taxon>Insecta</taxon>
        <taxon>Pterygota</taxon>
        <taxon>Neoptera</taxon>
        <taxon>Endopterygota</taxon>
        <taxon>Lepidoptera</taxon>
        <taxon>Glossata</taxon>
        <taxon>Ditrysia</taxon>
        <taxon>Bombycoidea</taxon>
        <taxon>Sphingidae</taxon>
        <taxon>Sphinginae</taxon>
        <taxon>Sphingini</taxon>
        <taxon>Manduca</taxon>
    </lineage>
</organism>
<dbReference type="InterPro" id="IPR033640">
    <property type="entry name" value="FAR_C"/>
</dbReference>
<protein>
    <recommendedName>
        <fullName evidence="4">Fatty acyl-CoA reductase</fullName>
        <ecNumber evidence="4">1.2.1.84</ecNumber>
    </recommendedName>
</protein>
<dbReference type="GO" id="GO:0102965">
    <property type="term" value="F:alcohol-forming long-chain fatty acyl-CoA reductase activity"/>
    <property type="evidence" value="ECO:0007669"/>
    <property type="project" value="UniProtKB-EC"/>
</dbReference>
<evidence type="ECO:0000256" key="3">
    <source>
        <dbReference type="ARBA" id="ARBA00023098"/>
    </source>
</evidence>
<feature type="transmembrane region" description="Helical" evidence="4">
    <location>
        <begin position="498"/>
        <end position="523"/>
    </location>
</feature>